<dbReference type="OrthoDB" id="9785438at2"/>
<dbReference type="PANTHER" id="PTHR33639:SF2">
    <property type="entry name" value="DUF393 DOMAIN-CONTAINING PROTEIN"/>
    <property type="match status" value="1"/>
</dbReference>
<comment type="caution">
    <text evidence="1">The sequence shown here is derived from an EMBL/GenBank/DDBJ whole genome shotgun (WGS) entry which is preliminary data.</text>
</comment>
<dbReference type="Proteomes" id="UP000216840">
    <property type="component" value="Unassembled WGS sequence"/>
</dbReference>
<reference evidence="1 2" key="1">
    <citation type="submission" date="2017-05" db="EMBL/GenBank/DDBJ databases">
        <title>The draft genome sequence of Idiomarina salinarum WNB302.</title>
        <authorList>
            <person name="Sun Y."/>
            <person name="Chen B."/>
            <person name="Du Z."/>
        </authorList>
    </citation>
    <scope>NUCLEOTIDE SEQUENCE [LARGE SCALE GENOMIC DNA]</scope>
    <source>
        <strain evidence="1 2">WNB302</strain>
    </source>
</reference>
<dbReference type="InterPro" id="IPR052927">
    <property type="entry name" value="DCC_oxidoreductase"/>
</dbReference>
<gene>
    <name evidence="1" type="ORF">CA834_08110</name>
</gene>
<dbReference type="Pfam" id="PF04134">
    <property type="entry name" value="DCC1-like"/>
    <property type="match status" value="1"/>
</dbReference>
<dbReference type="PANTHER" id="PTHR33639">
    <property type="entry name" value="THIOL-DISULFIDE OXIDOREDUCTASE DCC"/>
    <property type="match status" value="1"/>
</dbReference>
<name>A0A265USZ9_9FLAO</name>
<evidence type="ECO:0000313" key="2">
    <source>
        <dbReference type="Proteomes" id="UP000216840"/>
    </source>
</evidence>
<dbReference type="RefSeq" id="WP_094968199.1">
    <property type="nucleotide sequence ID" value="NZ_NGJN01000004.1"/>
</dbReference>
<dbReference type="EMBL" id="NGJN01000004">
    <property type="protein sequence ID" value="OZV68434.1"/>
    <property type="molecule type" value="Genomic_DNA"/>
</dbReference>
<accession>A0A265USZ9</accession>
<protein>
    <submittedName>
        <fullName evidence="1">Thiol-disulfide oxidoreductase</fullName>
    </submittedName>
</protein>
<keyword evidence="2" id="KW-1185">Reference proteome</keyword>
<evidence type="ECO:0000313" key="1">
    <source>
        <dbReference type="EMBL" id="OZV68434.1"/>
    </source>
</evidence>
<sequence>MILDIPKDRQLILFDGVCNLCNTSVLYIIKRDQNNRFIFAPLQSEVGQAVIQKFNVDTHKIDSILLYDPVSNRLRYKSSAALHIARHLSFPTYLYSVFFLVPNFIRNWAYDVIAKNRYKWFGKKESCMVPTPELQAKFLD</sequence>
<dbReference type="AlphaFoldDB" id="A0A265USZ9"/>
<proteinExistence type="predicted"/>
<organism evidence="1 2">
    <name type="scientific">Winogradskyella aurantia</name>
    <dbReference type="NCBI Taxonomy" id="1915063"/>
    <lineage>
        <taxon>Bacteria</taxon>
        <taxon>Pseudomonadati</taxon>
        <taxon>Bacteroidota</taxon>
        <taxon>Flavobacteriia</taxon>
        <taxon>Flavobacteriales</taxon>
        <taxon>Flavobacteriaceae</taxon>
        <taxon>Winogradskyella</taxon>
    </lineage>
</organism>
<dbReference type="InterPro" id="IPR007263">
    <property type="entry name" value="DCC1-like"/>
</dbReference>
<dbReference type="GO" id="GO:0015035">
    <property type="term" value="F:protein-disulfide reductase activity"/>
    <property type="evidence" value="ECO:0007669"/>
    <property type="project" value="InterPro"/>
</dbReference>